<dbReference type="AlphaFoldDB" id="A0A5Q4BCX4"/>
<protein>
    <submittedName>
        <fullName evidence="3">Amidase chyE</fullName>
    </submittedName>
</protein>
<dbReference type="Proteomes" id="UP000326340">
    <property type="component" value="Unassembled WGS sequence"/>
</dbReference>
<name>A0A5Q4BCX4_9PEZI</name>
<sequence length="99" mass="11441">MCGISPFMSHGSSHRSPEETKQVADELESSLDIIYYRDLLSPEFHFVGTSDCEIVIALDKHYGLSFLEHLRGEFKFVLWDENKKRLIAGRDRYGIKGLY</sequence>
<comment type="caution">
    <text evidence="3">The sequence shown here is derived from an EMBL/GenBank/DDBJ whole genome shotgun (WGS) entry which is preliminary data.</text>
</comment>
<dbReference type="PANTHER" id="PTHR43284">
    <property type="entry name" value="ASPARAGINE SYNTHETASE (GLUTAMINE-HYDROLYZING)"/>
    <property type="match status" value="1"/>
</dbReference>
<keyword evidence="4" id="KW-1185">Reference proteome</keyword>
<evidence type="ECO:0000313" key="4">
    <source>
        <dbReference type="Proteomes" id="UP000326340"/>
    </source>
</evidence>
<dbReference type="InterPro" id="IPR029055">
    <property type="entry name" value="Ntn_hydrolases_N"/>
</dbReference>
<dbReference type="Pfam" id="PF13537">
    <property type="entry name" value="GATase_7"/>
    <property type="match status" value="1"/>
</dbReference>
<dbReference type="EMBL" id="PUHP01002040">
    <property type="protein sequence ID" value="TQN64793.1"/>
    <property type="molecule type" value="Genomic_DNA"/>
</dbReference>
<dbReference type="InterPro" id="IPR017932">
    <property type="entry name" value="GATase_2_dom"/>
</dbReference>
<dbReference type="PANTHER" id="PTHR43284:SF1">
    <property type="entry name" value="ASPARAGINE SYNTHETASE"/>
    <property type="match status" value="1"/>
</dbReference>
<dbReference type="OrthoDB" id="409189at2759"/>
<proteinExistence type="predicted"/>
<dbReference type="Gene3D" id="3.60.20.10">
    <property type="entry name" value="Glutamine Phosphoribosylpyrophosphate, subunit 1, domain 1"/>
    <property type="match status" value="1"/>
</dbReference>
<evidence type="ECO:0000259" key="2">
    <source>
        <dbReference type="PROSITE" id="PS51278"/>
    </source>
</evidence>
<dbReference type="GO" id="GO:0005829">
    <property type="term" value="C:cytosol"/>
    <property type="evidence" value="ECO:0007669"/>
    <property type="project" value="TreeGrafter"/>
</dbReference>
<organism evidence="3 4">
    <name type="scientific">Colletotrichum shisoi</name>
    <dbReference type="NCBI Taxonomy" id="2078593"/>
    <lineage>
        <taxon>Eukaryota</taxon>
        <taxon>Fungi</taxon>
        <taxon>Dikarya</taxon>
        <taxon>Ascomycota</taxon>
        <taxon>Pezizomycotina</taxon>
        <taxon>Sordariomycetes</taxon>
        <taxon>Hypocreomycetidae</taxon>
        <taxon>Glomerellales</taxon>
        <taxon>Glomerellaceae</taxon>
        <taxon>Colletotrichum</taxon>
        <taxon>Colletotrichum destructivum species complex</taxon>
    </lineage>
</organism>
<reference evidence="3 4" key="1">
    <citation type="journal article" date="2019" name="Sci. Rep.">
        <title>Colletotrichum shisoi sp. nov., an anthracnose pathogen of Perilla frutescens in Japan: molecular phylogenetic, morphological and genomic evidence.</title>
        <authorList>
            <person name="Gan P."/>
            <person name="Tsushima A."/>
            <person name="Hiroyama R."/>
            <person name="Narusaka M."/>
            <person name="Takano Y."/>
            <person name="Narusaka Y."/>
            <person name="Kawaradani M."/>
            <person name="Damm U."/>
            <person name="Shirasu K."/>
        </authorList>
    </citation>
    <scope>NUCLEOTIDE SEQUENCE [LARGE SCALE GENOMIC DNA]</scope>
    <source>
        <strain evidence="3 4">PG-2018a</strain>
    </source>
</reference>
<evidence type="ECO:0000256" key="1">
    <source>
        <dbReference type="SAM" id="MobiDB-lite"/>
    </source>
</evidence>
<gene>
    <name evidence="3" type="primary">ChyD-5</name>
    <name evidence="3" type="ORF">CSHISOI_10636</name>
</gene>
<accession>A0A5Q4BCX4</accession>
<feature type="domain" description="Glutamine amidotransferase type-2" evidence="2">
    <location>
        <begin position="1"/>
        <end position="99"/>
    </location>
</feature>
<dbReference type="PROSITE" id="PS51278">
    <property type="entry name" value="GATASE_TYPE_2"/>
    <property type="match status" value="1"/>
</dbReference>
<evidence type="ECO:0000313" key="3">
    <source>
        <dbReference type="EMBL" id="TQN64793.1"/>
    </source>
</evidence>
<feature type="region of interest" description="Disordered" evidence="1">
    <location>
        <begin position="1"/>
        <end position="23"/>
    </location>
</feature>
<dbReference type="SUPFAM" id="SSF56235">
    <property type="entry name" value="N-terminal nucleophile aminohydrolases (Ntn hydrolases)"/>
    <property type="match status" value="1"/>
</dbReference>
<dbReference type="InterPro" id="IPR051786">
    <property type="entry name" value="ASN_synthetase/amidase"/>
</dbReference>